<dbReference type="SUPFAM" id="SSF90229">
    <property type="entry name" value="CCCH zinc finger"/>
    <property type="match status" value="1"/>
</dbReference>
<gene>
    <name evidence="7" type="ORF">BSAL_60660</name>
</gene>
<dbReference type="SMART" id="SM00356">
    <property type="entry name" value="ZnF_C3H1"/>
    <property type="match status" value="1"/>
</dbReference>
<organism evidence="7 8">
    <name type="scientific">Bodo saltans</name>
    <name type="common">Flagellated protozoan</name>
    <dbReference type="NCBI Taxonomy" id="75058"/>
    <lineage>
        <taxon>Eukaryota</taxon>
        <taxon>Discoba</taxon>
        <taxon>Euglenozoa</taxon>
        <taxon>Kinetoplastea</taxon>
        <taxon>Metakinetoplastina</taxon>
        <taxon>Eubodonida</taxon>
        <taxon>Bodonidae</taxon>
        <taxon>Bodo</taxon>
    </lineage>
</organism>
<dbReference type="AlphaFoldDB" id="A0A0S4IQX9"/>
<accession>A0A0S4IQX9</accession>
<name>A0A0S4IQX9_BODSA</name>
<dbReference type="EMBL" id="CYKH01000275">
    <property type="protein sequence ID" value="CUF25096.1"/>
    <property type="molecule type" value="Genomic_DNA"/>
</dbReference>
<dbReference type="Pfam" id="PF00642">
    <property type="entry name" value="zf-CCCH"/>
    <property type="match status" value="1"/>
</dbReference>
<dbReference type="PROSITE" id="PS50103">
    <property type="entry name" value="ZF_C3H1"/>
    <property type="match status" value="1"/>
</dbReference>
<dbReference type="InterPro" id="IPR036855">
    <property type="entry name" value="Znf_CCCH_sf"/>
</dbReference>
<feature type="compositionally biased region" description="Polar residues" evidence="5">
    <location>
        <begin position="142"/>
        <end position="152"/>
    </location>
</feature>
<evidence type="ECO:0000256" key="4">
    <source>
        <dbReference type="PROSITE-ProRule" id="PRU00723"/>
    </source>
</evidence>
<dbReference type="Proteomes" id="UP000051952">
    <property type="component" value="Unassembled WGS sequence"/>
</dbReference>
<dbReference type="VEuPathDB" id="TriTrypDB:BSAL_60660"/>
<dbReference type="Gene3D" id="4.10.1000.10">
    <property type="entry name" value="Zinc finger, CCCH-type"/>
    <property type="match status" value="1"/>
</dbReference>
<protein>
    <submittedName>
        <fullName evidence="7">Zinc finger protein, putative</fullName>
    </submittedName>
</protein>
<keyword evidence="3 4" id="KW-0862">Zinc</keyword>
<sequence length="226" mass="23916">MDPSMNAPPPPPPPPPSYASATHDIDGAYSGGNGYAPQQQSGPIHSPTRRGPPVTDGDGFSESIDPAKYKTRLCQAYIMGTHCTFGARCAFAHGNSELRHHSTSSPTPAQLPPAPQQQQQQQAPPPPPPSYNDFHHHHYSAGPSSPLHSRPQTPRGAPTFGGGSADALLSPTRGIHPRNSLPGSPVTAGDQMVYPTAATQRFRNEPYSPSGFVFQGSNGGEDDKQE</sequence>
<feature type="compositionally biased region" description="Pro residues" evidence="5">
    <location>
        <begin position="1"/>
        <end position="17"/>
    </location>
</feature>
<dbReference type="FunFam" id="4.10.1000.10:FF:000003">
    <property type="entry name" value="Zinc finger CCCH domain-containing protein"/>
    <property type="match status" value="1"/>
</dbReference>
<dbReference type="GO" id="GO:0008270">
    <property type="term" value="F:zinc ion binding"/>
    <property type="evidence" value="ECO:0007669"/>
    <property type="project" value="UniProtKB-KW"/>
</dbReference>
<evidence type="ECO:0000256" key="5">
    <source>
        <dbReference type="SAM" id="MobiDB-lite"/>
    </source>
</evidence>
<evidence type="ECO:0000313" key="7">
    <source>
        <dbReference type="EMBL" id="CUF25096.1"/>
    </source>
</evidence>
<dbReference type="GO" id="GO:0051252">
    <property type="term" value="P:regulation of RNA metabolic process"/>
    <property type="evidence" value="ECO:0007669"/>
    <property type="project" value="UniProtKB-ARBA"/>
</dbReference>
<evidence type="ECO:0000256" key="1">
    <source>
        <dbReference type="ARBA" id="ARBA00022723"/>
    </source>
</evidence>
<feature type="region of interest" description="Disordered" evidence="5">
    <location>
        <begin position="97"/>
        <end position="226"/>
    </location>
</feature>
<dbReference type="GO" id="GO:0010468">
    <property type="term" value="P:regulation of gene expression"/>
    <property type="evidence" value="ECO:0007669"/>
    <property type="project" value="UniProtKB-ARBA"/>
</dbReference>
<feature type="zinc finger region" description="C3H1-type" evidence="4">
    <location>
        <begin position="68"/>
        <end position="96"/>
    </location>
</feature>
<keyword evidence="8" id="KW-1185">Reference proteome</keyword>
<proteinExistence type="predicted"/>
<evidence type="ECO:0000313" key="8">
    <source>
        <dbReference type="Proteomes" id="UP000051952"/>
    </source>
</evidence>
<evidence type="ECO:0000256" key="2">
    <source>
        <dbReference type="ARBA" id="ARBA00022771"/>
    </source>
</evidence>
<keyword evidence="1 4" id="KW-0479">Metal-binding</keyword>
<feature type="domain" description="C3H1-type" evidence="6">
    <location>
        <begin position="68"/>
        <end position="96"/>
    </location>
</feature>
<keyword evidence="2 4" id="KW-0863">Zinc-finger</keyword>
<evidence type="ECO:0000259" key="6">
    <source>
        <dbReference type="PROSITE" id="PS50103"/>
    </source>
</evidence>
<reference evidence="8" key="1">
    <citation type="submission" date="2015-09" db="EMBL/GenBank/DDBJ databases">
        <authorList>
            <consortium name="Pathogen Informatics"/>
        </authorList>
    </citation>
    <scope>NUCLEOTIDE SEQUENCE [LARGE SCALE GENOMIC DNA]</scope>
    <source>
        <strain evidence="8">Lake Konstanz</strain>
    </source>
</reference>
<dbReference type="OrthoDB" id="410307at2759"/>
<feature type="region of interest" description="Disordered" evidence="5">
    <location>
        <begin position="1"/>
        <end position="63"/>
    </location>
</feature>
<evidence type="ECO:0000256" key="3">
    <source>
        <dbReference type="ARBA" id="ARBA00022833"/>
    </source>
</evidence>
<dbReference type="InterPro" id="IPR000571">
    <property type="entry name" value="Znf_CCCH"/>
</dbReference>